<keyword evidence="1" id="KW-0812">Transmembrane</keyword>
<organism evidence="2 3">
    <name type="scientific">Clostridium frigoriphilum</name>
    <dbReference type="NCBI Taxonomy" id="443253"/>
    <lineage>
        <taxon>Bacteria</taxon>
        <taxon>Bacillati</taxon>
        <taxon>Bacillota</taxon>
        <taxon>Clostridia</taxon>
        <taxon>Eubacteriales</taxon>
        <taxon>Clostridiaceae</taxon>
        <taxon>Clostridium</taxon>
    </lineage>
</organism>
<evidence type="ECO:0000313" key="2">
    <source>
        <dbReference type="EMBL" id="MEF2111967.1"/>
    </source>
</evidence>
<keyword evidence="3" id="KW-1185">Reference proteome</keyword>
<sequence length="145" mass="16399">MKNKTKIGISIIIAIGLAFTGFIYYSTHISIWGVNISKYDLKEVTIITKDHGYIITNPKLVLEIAQEIAKTKRLYKLEASNFPPKEALSTKYLKLSISTTFNMGGSIWDDSNSGLMLESNGYYWNVSSRLIELMDKSLKGAKKYF</sequence>
<dbReference type="Proteomes" id="UP001498469">
    <property type="component" value="Unassembled WGS sequence"/>
</dbReference>
<dbReference type="RefSeq" id="WP_216254726.1">
    <property type="nucleotide sequence ID" value="NZ_JAZHFS010000004.1"/>
</dbReference>
<evidence type="ECO:0000256" key="1">
    <source>
        <dbReference type="SAM" id="Phobius"/>
    </source>
</evidence>
<comment type="caution">
    <text evidence="2">The sequence shown here is derived from an EMBL/GenBank/DDBJ whole genome shotgun (WGS) entry which is preliminary data.</text>
</comment>
<gene>
    <name evidence="2" type="ORF">SJI18_06545</name>
</gene>
<reference evidence="2 3" key="1">
    <citation type="submission" date="2023-11" db="EMBL/GenBank/DDBJ databases">
        <title>Draft genome sequence of a psychrophilic Clostridium strain from permafrost water brine.</title>
        <authorList>
            <person name="Shcherbakova V.A."/>
            <person name="Trubitsyn V.E."/>
            <person name="Zakharyuk A.G."/>
        </authorList>
    </citation>
    <scope>NUCLEOTIDE SEQUENCE [LARGE SCALE GENOMIC DNA]</scope>
    <source>
        <strain evidence="2 3">14F</strain>
    </source>
</reference>
<name>A0ABU7UMX9_9CLOT</name>
<accession>A0ABU7UMX9</accession>
<feature type="transmembrane region" description="Helical" evidence="1">
    <location>
        <begin position="7"/>
        <end position="25"/>
    </location>
</feature>
<evidence type="ECO:0000313" key="3">
    <source>
        <dbReference type="Proteomes" id="UP001498469"/>
    </source>
</evidence>
<keyword evidence="1" id="KW-1133">Transmembrane helix</keyword>
<keyword evidence="1" id="KW-0472">Membrane</keyword>
<dbReference type="EMBL" id="JAZHFS010000004">
    <property type="protein sequence ID" value="MEF2111967.1"/>
    <property type="molecule type" value="Genomic_DNA"/>
</dbReference>
<proteinExistence type="predicted"/>
<protein>
    <submittedName>
        <fullName evidence="2">Uncharacterized protein</fullName>
    </submittedName>
</protein>